<dbReference type="EMBL" id="CADCTL010000117">
    <property type="protein sequence ID" value="CAA9242507.1"/>
    <property type="molecule type" value="Genomic_DNA"/>
</dbReference>
<evidence type="ECO:0000313" key="2">
    <source>
        <dbReference type="EMBL" id="CAA9242507.1"/>
    </source>
</evidence>
<proteinExistence type="predicted"/>
<dbReference type="AlphaFoldDB" id="A0A6J4I4S4"/>
<feature type="region of interest" description="Disordered" evidence="1">
    <location>
        <begin position="83"/>
        <end position="122"/>
    </location>
</feature>
<gene>
    <name evidence="2" type="ORF">AVDCRST_MAG04-1693</name>
</gene>
<name>A0A6J4I4S4_9PROT</name>
<feature type="compositionally biased region" description="Basic and acidic residues" evidence="1">
    <location>
        <begin position="291"/>
        <end position="315"/>
    </location>
</feature>
<feature type="non-terminal residue" evidence="2">
    <location>
        <position position="330"/>
    </location>
</feature>
<feature type="compositionally biased region" description="Low complexity" evidence="1">
    <location>
        <begin position="248"/>
        <end position="261"/>
    </location>
</feature>
<feature type="region of interest" description="Disordered" evidence="1">
    <location>
        <begin position="248"/>
        <end position="330"/>
    </location>
</feature>
<accession>A0A6J4I4S4</accession>
<sequence length="330" mass="36103">EHHSRRPRHARAAAARGGCADAPSAVLARCRGSRCRPVRRAAADRERVRVLRGLLHPAIRRAVLGLEHPRRLRGLRELRRGRLHGDRGLHRHRAAEGDRAGPPAGHRRGRRGRRAARPRHGLPHLAAARGVLLHRHALPRRGAAHAGGELGLRRRLARRLHRPPAGGAALRQLRRVPVRRHAGAGHPHGRHRPRGPAFPHRARIAGAPRQRARGRGGGCADTAPQAGGGDAVRRADGRGRRALALLQRLSEPGGRLRPGLRGQRHRHAADRRRGHLGRPGDRRGGAGRAPASRDRHHLLGAESLDRRLDAGDLRRARPARHPRLVPGAAV</sequence>
<feature type="compositionally biased region" description="Basic residues" evidence="1">
    <location>
        <begin position="262"/>
        <end position="276"/>
    </location>
</feature>
<reference evidence="2" key="1">
    <citation type="submission" date="2020-02" db="EMBL/GenBank/DDBJ databases">
        <authorList>
            <person name="Meier V. D."/>
        </authorList>
    </citation>
    <scope>NUCLEOTIDE SEQUENCE</scope>
    <source>
        <strain evidence="2">AVDCRST_MAG04</strain>
    </source>
</reference>
<feature type="compositionally biased region" description="Basic residues" evidence="1">
    <location>
        <begin position="105"/>
        <end position="122"/>
    </location>
</feature>
<feature type="compositionally biased region" description="Basic and acidic residues" evidence="1">
    <location>
        <begin position="83"/>
        <end position="99"/>
    </location>
</feature>
<feature type="non-terminal residue" evidence="2">
    <location>
        <position position="1"/>
    </location>
</feature>
<protein>
    <submittedName>
        <fullName evidence="2">Branched-chain amino acid transport system permease protein LivM</fullName>
    </submittedName>
</protein>
<evidence type="ECO:0000256" key="1">
    <source>
        <dbReference type="SAM" id="MobiDB-lite"/>
    </source>
</evidence>
<feature type="region of interest" description="Disordered" evidence="1">
    <location>
        <begin position="207"/>
        <end position="233"/>
    </location>
</feature>
<organism evidence="2">
    <name type="scientific">uncultured Acetobacteraceae bacterium</name>
    <dbReference type="NCBI Taxonomy" id="169975"/>
    <lineage>
        <taxon>Bacteria</taxon>
        <taxon>Pseudomonadati</taxon>
        <taxon>Pseudomonadota</taxon>
        <taxon>Alphaproteobacteria</taxon>
        <taxon>Acetobacterales</taxon>
        <taxon>Acetobacteraceae</taxon>
        <taxon>environmental samples</taxon>
    </lineage>
</organism>